<organism evidence="1 2">
    <name type="scientific">Streptomyces badius</name>
    <dbReference type="NCBI Taxonomy" id="1941"/>
    <lineage>
        <taxon>Bacteria</taxon>
        <taxon>Bacillati</taxon>
        <taxon>Actinomycetota</taxon>
        <taxon>Actinomycetes</taxon>
        <taxon>Kitasatosporales</taxon>
        <taxon>Streptomycetaceae</taxon>
        <taxon>Streptomyces</taxon>
    </lineage>
</organism>
<name>A0ABQ2TRF0_STRBA</name>
<proteinExistence type="predicted"/>
<evidence type="ECO:0008006" key="3">
    <source>
        <dbReference type="Google" id="ProtNLM"/>
    </source>
</evidence>
<dbReference type="Proteomes" id="UP000659767">
    <property type="component" value="Unassembled WGS sequence"/>
</dbReference>
<protein>
    <recommendedName>
        <fullName evidence="3">VOC domain-containing protein</fullName>
    </recommendedName>
</protein>
<dbReference type="EMBL" id="BMSZ01000026">
    <property type="protein sequence ID" value="GGS80256.1"/>
    <property type="molecule type" value="Genomic_DNA"/>
</dbReference>
<evidence type="ECO:0000313" key="1">
    <source>
        <dbReference type="EMBL" id="GGS80256.1"/>
    </source>
</evidence>
<comment type="caution">
    <text evidence="1">The sequence shown here is derived from an EMBL/GenBank/DDBJ whole genome shotgun (WGS) entry which is preliminary data.</text>
</comment>
<accession>A0ABQ2TRF0</accession>
<dbReference type="InterPro" id="IPR029068">
    <property type="entry name" value="Glyas_Bleomycin-R_OHBP_Dase"/>
</dbReference>
<dbReference type="Gene3D" id="3.10.180.10">
    <property type="entry name" value="2,3-Dihydroxybiphenyl 1,2-Dioxygenase, domain 1"/>
    <property type="match status" value="1"/>
</dbReference>
<sequence>MKTSGMAPCLGVKDTAASVAAPGSDNPGDDIRMLMWKDAFAFMVYNADNLRQWLPQLKDAPTGAFGMFYLNVSDFDAYTARIRPLVEVIKEHNDEAARLFYFQDPDGYIIGVAEEQEW</sequence>
<evidence type="ECO:0000313" key="2">
    <source>
        <dbReference type="Proteomes" id="UP000659767"/>
    </source>
</evidence>
<reference evidence="2" key="1">
    <citation type="journal article" date="2019" name="Int. J. Syst. Evol. Microbiol.">
        <title>The Global Catalogue of Microorganisms (GCM) 10K type strain sequencing project: providing services to taxonomists for standard genome sequencing and annotation.</title>
        <authorList>
            <consortium name="The Broad Institute Genomics Platform"/>
            <consortium name="The Broad Institute Genome Sequencing Center for Infectious Disease"/>
            <person name="Wu L."/>
            <person name="Ma J."/>
        </authorList>
    </citation>
    <scope>NUCLEOTIDE SEQUENCE [LARGE SCALE GENOMIC DNA]</scope>
    <source>
        <strain evidence="2">JCM 4350</strain>
    </source>
</reference>
<dbReference type="SUPFAM" id="SSF54593">
    <property type="entry name" value="Glyoxalase/Bleomycin resistance protein/Dihydroxybiphenyl dioxygenase"/>
    <property type="match status" value="1"/>
</dbReference>
<gene>
    <name evidence="1" type="ORF">GCM10010253_63820</name>
</gene>
<dbReference type="RefSeq" id="WP_199889703.1">
    <property type="nucleotide sequence ID" value="NZ_BMSZ01000026.1"/>
</dbReference>
<keyword evidence="2" id="KW-1185">Reference proteome</keyword>